<evidence type="ECO:0000313" key="3">
    <source>
        <dbReference type="EMBL" id="KMQ75313.1"/>
    </source>
</evidence>
<feature type="region of interest" description="Disordered" evidence="1">
    <location>
        <begin position="36"/>
        <end position="62"/>
    </location>
</feature>
<keyword evidence="4" id="KW-1185">Reference proteome</keyword>
<dbReference type="STRING" id="1658765.Msub_10021"/>
<dbReference type="EMBL" id="LFBU01000001">
    <property type="protein sequence ID" value="KMQ73860.1"/>
    <property type="molecule type" value="Genomic_DNA"/>
</dbReference>
<evidence type="ECO:0000256" key="1">
    <source>
        <dbReference type="SAM" id="MobiDB-lite"/>
    </source>
</evidence>
<dbReference type="Proteomes" id="UP000036102">
    <property type="component" value="Unassembled WGS sequence"/>
</dbReference>
<reference evidence="2 4" key="1">
    <citation type="submission" date="2015-06" db="EMBL/GenBank/DDBJ databases">
        <title>Marinobacter subterrani, a genetically tractable neutrophilic iron-oxidizing strain isolated from the Soudan Iron Mine.</title>
        <authorList>
            <person name="Bonis B.M."/>
            <person name="Gralnick J.A."/>
        </authorList>
    </citation>
    <scope>NUCLEOTIDE SEQUENCE [LARGE SCALE GENOMIC DNA]</scope>
    <source>
        <strain evidence="2 4">JG233</strain>
    </source>
</reference>
<dbReference type="AlphaFoldDB" id="A0A0J7LY83"/>
<feature type="compositionally biased region" description="Basic and acidic residues" evidence="1">
    <location>
        <begin position="36"/>
        <end position="45"/>
    </location>
</feature>
<dbReference type="InterPro" id="IPR019294">
    <property type="entry name" value="Translation_reg_Com"/>
</dbReference>
<sequence length="62" mass="7192">MHNIRCGSCNRLLAKGLFEQLEIKCPRCGKINERTASPMEKDVKYSHGKTSRTLDRRQTKTR</sequence>
<proteinExistence type="predicted"/>
<dbReference type="OrthoDB" id="5460091at2"/>
<dbReference type="Pfam" id="PF10122">
    <property type="entry name" value="Zn_ribbon_Com"/>
    <property type="match status" value="1"/>
</dbReference>
<comment type="caution">
    <text evidence="2">The sequence shown here is derived from an EMBL/GenBank/DDBJ whole genome shotgun (WGS) entry which is preliminary data.</text>
</comment>
<dbReference type="EMBL" id="LFBU01000001">
    <property type="protein sequence ID" value="KMQ75313.1"/>
    <property type="molecule type" value="Genomic_DNA"/>
</dbReference>
<evidence type="ECO:0000313" key="4">
    <source>
        <dbReference type="Proteomes" id="UP000036102"/>
    </source>
</evidence>
<protein>
    <submittedName>
        <fullName evidence="2">Mu-like prophage protein Com</fullName>
    </submittedName>
</protein>
<gene>
    <name evidence="2" type="ORF">Msub_10021</name>
    <name evidence="3" type="ORF">Msub_11515</name>
</gene>
<evidence type="ECO:0000313" key="2">
    <source>
        <dbReference type="EMBL" id="KMQ73860.1"/>
    </source>
</evidence>
<accession>A0A0J7LY83</accession>
<dbReference type="RefSeq" id="WP_082146364.1">
    <property type="nucleotide sequence ID" value="NZ_LFBU01000001.1"/>
</dbReference>
<organism evidence="2 4">
    <name type="scientific">Marinobacter subterrani</name>
    <dbReference type="NCBI Taxonomy" id="1658765"/>
    <lineage>
        <taxon>Bacteria</taxon>
        <taxon>Pseudomonadati</taxon>
        <taxon>Pseudomonadota</taxon>
        <taxon>Gammaproteobacteria</taxon>
        <taxon>Pseudomonadales</taxon>
        <taxon>Marinobacteraceae</taxon>
        <taxon>Marinobacter</taxon>
    </lineage>
</organism>
<feature type="compositionally biased region" description="Basic and acidic residues" evidence="1">
    <location>
        <begin position="52"/>
        <end position="62"/>
    </location>
</feature>
<name>A0A0J7LY83_9GAMM</name>